<dbReference type="AlphaFoldDB" id="A0A8D8K8Q3"/>
<feature type="compositionally biased region" description="Polar residues" evidence="1">
    <location>
        <begin position="19"/>
        <end position="45"/>
    </location>
</feature>
<feature type="region of interest" description="Disordered" evidence="1">
    <location>
        <begin position="65"/>
        <end position="143"/>
    </location>
</feature>
<dbReference type="EMBL" id="HBUE01203496">
    <property type="protein sequence ID" value="CAG6530883.1"/>
    <property type="molecule type" value="Transcribed_RNA"/>
</dbReference>
<feature type="region of interest" description="Disordered" evidence="1">
    <location>
        <begin position="1"/>
        <end position="47"/>
    </location>
</feature>
<feature type="compositionally biased region" description="Polar residues" evidence="1">
    <location>
        <begin position="89"/>
        <end position="98"/>
    </location>
</feature>
<organism evidence="2">
    <name type="scientific">Culex pipiens</name>
    <name type="common">House mosquito</name>
    <dbReference type="NCBI Taxonomy" id="7175"/>
    <lineage>
        <taxon>Eukaryota</taxon>
        <taxon>Metazoa</taxon>
        <taxon>Ecdysozoa</taxon>
        <taxon>Arthropoda</taxon>
        <taxon>Hexapoda</taxon>
        <taxon>Insecta</taxon>
        <taxon>Pterygota</taxon>
        <taxon>Neoptera</taxon>
        <taxon>Endopterygota</taxon>
        <taxon>Diptera</taxon>
        <taxon>Nematocera</taxon>
        <taxon>Culicoidea</taxon>
        <taxon>Culicidae</taxon>
        <taxon>Culicinae</taxon>
        <taxon>Culicini</taxon>
        <taxon>Culex</taxon>
        <taxon>Culex</taxon>
    </lineage>
</organism>
<protein>
    <submittedName>
        <fullName evidence="2">(northern house mosquito) hypothetical protein</fullName>
    </submittedName>
</protein>
<evidence type="ECO:0000313" key="2">
    <source>
        <dbReference type="EMBL" id="CAG6582721.1"/>
    </source>
</evidence>
<dbReference type="EMBL" id="HBUE01100256">
    <property type="protein sequence ID" value="CAG6484998.1"/>
    <property type="molecule type" value="Transcribed_RNA"/>
</dbReference>
<sequence length="181" mass="20524">MRRPAEVAKRRTNPAPSRWDQTPLQNRLQNPQNLTTPSTQRNPQWIRSHPASTWAAYRRSAIRIITSTTSTTSTGSESRRKSPRPISTPPTTASSICTHPHRWTNSRLGNPSDIRHKKRSAQPPPRNRPRRCPAVGKTRWTTGTFRRTRRGPATATITCLILRRRTVPPTAAHPNSPRRSP</sequence>
<name>A0A8D8K8Q3_CULPI</name>
<proteinExistence type="predicted"/>
<accession>A0A8D8K8Q3</accession>
<evidence type="ECO:0000256" key="1">
    <source>
        <dbReference type="SAM" id="MobiDB-lite"/>
    </source>
</evidence>
<feature type="compositionally biased region" description="Low complexity" evidence="1">
    <location>
        <begin position="65"/>
        <end position="76"/>
    </location>
</feature>
<reference evidence="2" key="1">
    <citation type="submission" date="2021-05" db="EMBL/GenBank/DDBJ databases">
        <authorList>
            <person name="Alioto T."/>
            <person name="Alioto T."/>
            <person name="Gomez Garrido J."/>
        </authorList>
    </citation>
    <scope>NUCLEOTIDE SEQUENCE</scope>
</reference>
<dbReference type="EMBL" id="HBUE01203495">
    <property type="protein sequence ID" value="CAG6530880.1"/>
    <property type="molecule type" value="Transcribed_RNA"/>
</dbReference>
<dbReference type="EMBL" id="HBUE01309714">
    <property type="protein sequence ID" value="CAG6582724.1"/>
    <property type="molecule type" value="Transcribed_RNA"/>
</dbReference>
<dbReference type="EMBL" id="HBUE01309713">
    <property type="protein sequence ID" value="CAG6582721.1"/>
    <property type="molecule type" value="Transcribed_RNA"/>
</dbReference>